<organism evidence="2 3">
    <name type="scientific">Marinilactibacillus piezotolerans</name>
    <dbReference type="NCBI Taxonomy" id="258723"/>
    <lineage>
        <taxon>Bacteria</taxon>
        <taxon>Bacillati</taxon>
        <taxon>Bacillota</taxon>
        <taxon>Bacilli</taxon>
        <taxon>Lactobacillales</taxon>
        <taxon>Carnobacteriaceae</taxon>
        <taxon>Marinilactibacillus</taxon>
    </lineage>
</organism>
<gene>
    <name evidence="2" type="ORF">SAMN04488569_10378</name>
</gene>
<evidence type="ECO:0000313" key="2">
    <source>
        <dbReference type="EMBL" id="SFK46325.1"/>
    </source>
</evidence>
<dbReference type="CDD" id="cd00211">
    <property type="entry name" value="PTS_IIA_fru"/>
    <property type="match status" value="1"/>
</dbReference>
<dbReference type="AlphaFoldDB" id="A0A1I3ZQE9"/>
<proteinExistence type="predicted"/>
<dbReference type="PROSITE" id="PS51094">
    <property type="entry name" value="PTS_EIIA_TYPE_2"/>
    <property type="match status" value="1"/>
</dbReference>
<feature type="domain" description="PTS EIIA type-2" evidence="1">
    <location>
        <begin position="4"/>
        <end position="150"/>
    </location>
</feature>
<keyword evidence="3" id="KW-1185">Reference proteome</keyword>
<evidence type="ECO:0000259" key="1">
    <source>
        <dbReference type="PROSITE" id="PS51094"/>
    </source>
</evidence>
<accession>A0A1I3ZQE9</accession>
<dbReference type="InterPro" id="IPR016152">
    <property type="entry name" value="PTrfase/Anion_transptr"/>
</dbReference>
<reference evidence="3" key="1">
    <citation type="submission" date="2016-10" db="EMBL/GenBank/DDBJ databases">
        <authorList>
            <person name="Varghese N."/>
            <person name="Submissions S."/>
        </authorList>
    </citation>
    <scope>NUCLEOTIDE SEQUENCE [LARGE SCALE GENOMIC DNA]</scope>
    <source>
        <strain evidence="3">DSM 16108</strain>
    </source>
</reference>
<dbReference type="PANTHER" id="PTHR47738">
    <property type="entry name" value="PTS SYSTEM FRUCTOSE-LIKE EIIA COMPONENT-RELATED"/>
    <property type="match status" value="1"/>
</dbReference>
<dbReference type="Proteomes" id="UP000199589">
    <property type="component" value="Unassembled WGS sequence"/>
</dbReference>
<dbReference type="PANTHER" id="PTHR47738:SF3">
    <property type="entry name" value="PHOSPHOTRANSFERASE SYSTEM MANNITOL_FRUCTOSE-SPECIFIC IIA DOMAIN CONTAINING PROTEIN"/>
    <property type="match status" value="1"/>
</dbReference>
<dbReference type="Gene3D" id="3.40.930.10">
    <property type="entry name" value="Mannitol-specific EII, Chain A"/>
    <property type="match status" value="1"/>
</dbReference>
<name>A0A1I3ZQE9_9LACT</name>
<dbReference type="InterPro" id="IPR002178">
    <property type="entry name" value="PTS_EIIA_type-2_dom"/>
</dbReference>
<dbReference type="OrthoDB" id="370976at2"/>
<dbReference type="SUPFAM" id="SSF55804">
    <property type="entry name" value="Phoshotransferase/anion transport protein"/>
    <property type="match status" value="1"/>
</dbReference>
<sequence length="151" mass="17664">MYNNMVIPDLVNIHLDGKNQKELFQNVGEDLYRKNYVTEGYLEGIIDREAKYPTGLATQSLNIALPHSDPEYIKEPFIYIARNNRPIQMLQMGDNTELECNYFFFLGIKEPNKQVGLLSKLMELFMNENFIKSLKSIDDEKDMYELIKTNI</sequence>
<protein>
    <submittedName>
        <fullName evidence="2">PTS system IIA component, Gat family</fullName>
    </submittedName>
</protein>
<evidence type="ECO:0000313" key="3">
    <source>
        <dbReference type="Proteomes" id="UP000199589"/>
    </source>
</evidence>
<dbReference type="EMBL" id="FOSJ01000037">
    <property type="protein sequence ID" value="SFK46325.1"/>
    <property type="molecule type" value="Genomic_DNA"/>
</dbReference>
<dbReference type="RefSeq" id="WP_072693364.1">
    <property type="nucleotide sequence ID" value="NZ_FOSJ01000037.1"/>
</dbReference>
<dbReference type="Pfam" id="PF00359">
    <property type="entry name" value="PTS_EIIA_2"/>
    <property type="match status" value="1"/>
</dbReference>
<dbReference type="InterPro" id="IPR051541">
    <property type="entry name" value="PTS_SugarTrans_NitroReg"/>
</dbReference>